<proteinExistence type="predicted"/>
<organismHost>
    <name type="scientific">Pseudomonas chlororaphis</name>
    <dbReference type="NCBI Taxonomy" id="587753"/>
</organismHost>
<evidence type="ECO:0000313" key="2">
    <source>
        <dbReference type="Proteomes" id="UP000002421"/>
    </source>
</evidence>
<protein>
    <submittedName>
        <fullName evidence="1">Uncharacterized protein</fullName>
    </submittedName>
</protein>
<name>B3FIW1_BP201</name>
<dbReference type="EMBL" id="EU197055">
    <property type="protein sequence ID" value="ABY62930.1"/>
    <property type="molecule type" value="Genomic_DNA"/>
</dbReference>
<dbReference type="Proteomes" id="UP000002421">
    <property type="component" value="Segment"/>
</dbReference>
<accession>B3FIW1</accession>
<keyword evidence="2" id="KW-1185">Reference proteome</keyword>
<reference evidence="1 2" key="1">
    <citation type="journal article" date="2008" name="Virology">
        <title>Characterization of Pseudomonas chlororaphis myovirus 201varphi2-1 via genomic sequencing, mass spectrometry, and electron microscopy.</title>
        <authorList>
            <person name="Thomas J.A."/>
            <person name="Rolando M.R."/>
            <person name="Carroll C.A."/>
            <person name="Shen P.S."/>
            <person name="Belnap D.M."/>
            <person name="Weintraub S.T."/>
            <person name="Serwer P."/>
            <person name="Hardies S.C."/>
        </authorList>
    </citation>
    <scope>NUCLEOTIDE SEQUENCE</scope>
</reference>
<organism evidence="1 2">
    <name type="scientific">Pseudomonas phage 201phi2-1</name>
    <name type="common">Pseudomonas chlororaphis phage 201phi2-1</name>
    <dbReference type="NCBI Taxonomy" id="198110"/>
    <lineage>
        <taxon>Viruses</taxon>
        <taxon>Duplodnaviria</taxon>
        <taxon>Heunggongvirae</taxon>
        <taxon>Uroviricota</taxon>
        <taxon>Caudoviricetes</taxon>
        <taxon>Chimalliviridae</taxon>
        <taxon>Serwervirus</taxon>
        <taxon>Serwervirus 201phi21</taxon>
    </lineage>
</organism>
<sequence>MSHNELSEITYQGNTYTLIDNTEFGPNETANSIYHFINCAEPRIIDASCVHEVMVSAESFAAAIEEFHHTYRVQHGVPHTVEYIGNDLRAKTADPHLISK</sequence>
<evidence type="ECO:0000313" key="1">
    <source>
        <dbReference type="EMBL" id="ABY62930.1"/>
    </source>
</evidence>
<gene>
    <name evidence="1" type="ORF">201phi2-1p097</name>
</gene>
<dbReference type="KEGG" id="vg:6372343"/>
<dbReference type="RefSeq" id="YP_001956822.1">
    <property type="nucleotide sequence ID" value="NC_010821.1"/>
</dbReference>